<evidence type="ECO:0000313" key="2">
    <source>
        <dbReference type="Proteomes" id="UP000263993"/>
    </source>
</evidence>
<sequence length="116" mass="12882">MSEISRFDQNQRRSRAIVHGGIVYTAGQVPDDMSLDVTGQAQQVLAKIEQLVNEAGSNKSRILTAQVWLRTMDDFAAFNKVWDAWVIQGSTPTRCCGKVEMNNPNCRVEILVTAAL</sequence>
<name>A0A371B489_9BRAD</name>
<dbReference type="RefSeq" id="WP_115518520.1">
    <property type="nucleotide sequence ID" value="NZ_QRGO01000002.1"/>
</dbReference>
<protein>
    <submittedName>
        <fullName evidence="1">RidA family protein</fullName>
    </submittedName>
</protein>
<dbReference type="SUPFAM" id="SSF55298">
    <property type="entry name" value="YjgF-like"/>
    <property type="match status" value="1"/>
</dbReference>
<proteinExistence type="predicted"/>
<dbReference type="AlphaFoldDB" id="A0A371B489"/>
<comment type="caution">
    <text evidence="1">The sequence shown here is derived from an EMBL/GenBank/DDBJ whole genome shotgun (WGS) entry which is preliminary data.</text>
</comment>
<evidence type="ECO:0000313" key="1">
    <source>
        <dbReference type="EMBL" id="RDV02399.1"/>
    </source>
</evidence>
<dbReference type="Gene3D" id="3.30.1330.40">
    <property type="entry name" value="RutC-like"/>
    <property type="match status" value="1"/>
</dbReference>
<reference evidence="2" key="1">
    <citation type="submission" date="2018-08" db="EMBL/GenBank/DDBJ databases">
        <authorList>
            <person name="Kim S.-J."/>
            <person name="Jung G.-Y."/>
        </authorList>
    </citation>
    <scope>NUCLEOTIDE SEQUENCE [LARGE SCALE GENOMIC DNA]</scope>
    <source>
        <strain evidence="2">GY_H</strain>
    </source>
</reference>
<dbReference type="CDD" id="cd06150">
    <property type="entry name" value="YjgF_YER057c_UK114_like_2"/>
    <property type="match status" value="1"/>
</dbReference>
<accession>A0A371B489</accession>
<gene>
    <name evidence="1" type="ORF">DXH78_15660</name>
</gene>
<dbReference type="Proteomes" id="UP000263993">
    <property type="component" value="Unassembled WGS sequence"/>
</dbReference>
<dbReference type="Pfam" id="PF01042">
    <property type="entry name" value="Ribonuc_L-PSP"/>
    <property type="match status" value="1"/>
</dbReference>
<dbReference type="InterPro" id="IPR035709">
    <property type="entry name" value="YoaB-like"/>
</dbReference>
<keyword evidence="2" id="KW-1185">Reference proteome</keyword>
<organism evidence="1 2">
    <name type="scientific">Undibacter mobilis</name>
    <dbReference type="NCBI Taxonomy" id="2292256"/>
    <lineage>
        <taxon>Bacteria</taxon>
        <taxon>Pseudomonadati</taxon>
        <taxon>Pseudomonadota</taxon>
        <taxon>Alphaproteobacteria</taxon>
        <taxon>Hyphomicrobiales</taxon>
        <taxon>Nitrobacteraceae</taxon>
        <taxon>Undibacter</taxon>
    </lineage>
</organism>
<dbReference type="InterPro" id="IPR006175">
    <property type="entry name" value="YjgF/YER057c/UK114"/>
</dbReference>
<dbReference type="OrthoDB" id="9803101at2"/>
<dbReference type="InterPro" id="IPR035959">
    <property type="entry name" value="RutC-like_sf"/>
</dbReference>
<dbReference type="PANTHER" id="PTHR47328">
    <property type="match status" value="1"/>
</dbReference>
<dbReference type="PANTHER" id="PTHR47328:SF1">
    <property type="entry name" value="RUTC FAMILY PROTEIN YOAB"/>
    <property type="match status" value="1"/>
</dbReference>
<dbReference type="EMBL" id="QRGO01000002">
    <property type="protein sequence ID" value="RDV02399.1"/>
    <property type="molecule type" value="Genomic_DNA"/>
</dbReference>